<reference evidence="6" key="1">
    <citation type="journal article" date="2021" name="Nat. Commun.">
        <title>Genetic determinants of endophytism in the Arabidopsis root mycobiome.</title>
        <authorList>
            <person name="Mesny F."/>
            <person name="Miyauchi S."/>
            <person name="Thiergart T."/>
            <person name="Pickel B."/>
            <person name="Atanasova L."/>
            <person name="Karlsson M."/>
            <person name="Huettel B."/>
            <person name="Barry K.W."/>
            <person name="Haridas S."/>
            <person name="Chen C."/>
            <person name="Bauer D."/>
            <person name="Andreopoulos W."/>
            <person name="Pangilinan J."/>
            <person name="LaButti K."/>
            <person name="Riley R."/>
            <person name="Lipzen A."/>
            <person name="Clum A."/>
            <person name="Drula E."/>
            <person name="Henrissat B."/>
            <person name="Kohler A."/>
            <person name="Grigoriev I.V."/>
            <person name="Martin F.M."/>
            <person name="Hacquard S."/>
        </authorList>
    </citation>
    <scope>NUCLEOTIDE SEQUENCE</scope>
    <source>
        <strain evidence="6">MPI-SDFR-AT-0120</strain>
    </source>
</reference>
<feature type="repeat" description="ANK" evidence="3">
    <location>
        <begin position="829"/>
        <end position="861"/>
    </location>
</feature>
<dbReference type="EMBL" id="JAGMVJ010000033">
    <property type="protein sequence ID" value="KAH7067905.1"/>
    <property type="molecule type" value="Genomic_DNA"/>
</dbReference>
<feature type="compositionally biased region" description="Basic residues" evidence="4">
    <location>
        <begin position="102"/>
        <end position="116"/>
    </location>
</feature>
<dbReference type="PROSITE" id="PS50297">
    <property type="entry name" value="ANK_REP_REGION"/>
    <property type="match status" value="5"/>
</dbReference>
<gene>
    <name evidence="6" type="ORF">FB567DRAFT_508896</name>
</gene>
<dbReference type="SMART" id="SM00248">
    <property type="entry name" value="ANK"/>
    <property type="match status" value="11"/>
</dbReference>
<dbReference type="Pfam" id="PF14420">
    <property type="entry name" value="Clr5"/>
    <property type="match status" value="1"/>
</dbReference>
<keyword evidence="7" id="KW-1185">Reference proteome</keyword>
<keyword evidence="1" id="KW-0677">Repeat</keyword>
<dbReference type="SUPFAM" id="SSF48403">
    <property type="entry name" value="Ankyrin repeat"/>
    <property type="match status" value="3"/>
</dbReference>
<dbReference type="PANTHER" id="PTHR24198">
    <property type="entry name" value="ANKYRIN REPEAT AND PROTEIN KINASE DOMAIN-CONTAINING PROTEIN"/>
    <property type="match status" value="1"/>
</dbReference>
<dbReference type="InterPro" id="IPR025676">
    <property type="entry name" value="Clr5_dom"/>
</dbReference>
<dbReference type="AlphaFoldDB" id="A0A8K0QRW9"/>
<dbReference type="PROSITE" id="PS50088">
    <property type="entry name" value="ANK_REPEAT"/>
    <property type="match status" value="6"/>
</dbReference>
<feature type="repeat" description="ANK" evidence="3">
    <location>
        <begin position="1128"/>
        <end position="1160"/>
    </location>
</feature>
<keyword evidence="2 3" id="KW-0040">ANK repeat</keyword>
<dbReference type="InterPro" id="IPR002110">
    <property type="entry name" value="Ankyrin_rpt"/>
</dbReference>
<feature type="region of interest" description="Disordered" evidence="4">
    <location>
        <begin position="84"/>
        <end position="133"/>
    </location>
</feature>
<evidence type="ECO:0000259" key="5">
    <source>
        <dbReference type="Pfam" id="PF14420"/>
    </source>
</evidence>
<evidence type="ECO:0000313" key="7">
    <source>
        <dbReference type="Proteomes" id="UP000813461"/>
    </source>
</evidence>
<name>A0A8K0QRW9_9PLEO</name>
<dbReference type="Gene3D" id="1.25.40.20">
    <property type="entry name" value="Ankyrin repeat-containing domain"/>
    <property type="match status" value="3"/>
</dbReference>
<organism evidence="6 7">
    <name type="scientific">Paraphoma chrysanthemicola</name>
    <dbReference type="NCBI Taxonomy" id="798071"/>
    <lineage>
        <taxon>Eukaryota</taxon>
        <taxon>Fungi</taxon>
        <taxon>Dikarya</taxon>
        <taxon>Ascomycota</taxon>
        <taxon>Pezizomycotina</taxon>
        <taxon>Dothideomycetes</taxon>
        <taxon>Pleosporomycetidae</taxon>
        <taxon>Pleosporales</taxon>
        <taxon>Pleosporineae</taxon>
        <taxon>Phaeosphaeriaceae</taxon>
        <taxon>Paraphoma</taxon>
    </lineage>
</organism>
<feature type="repeat" description="ANK" evidence="3">
    <location>
        <begin position="1058"/>
        <end position="1090"/>
    </location>
</feature>
<accession>A0A8K0QRW9</accession>
<dbReference type="InterPro" id="IPR036770">
    <property type="entry name" value="Ankyrin_rpt-contain_sf"/>
</dbReference>
<dbReference type="Pfam" id="PF12796">
    <property type="entry name" value="Ank_2"/>
    <property type="match status" value="1"/>
</dbReference>
<comment type="caution">
    <text evidence="6">The sequence shown here is derived from an EMBL/GenBank/DDBJ whole genome shotgun (WGS) entry which is preliminary data.</text>
</comment>
<feature type="repeat" description="ANK" evidence="3">
    <location>
        <begin position="1093"/>
        <end position="1125"/>
    </location>
</feature>
<feature type="domain" description="Clr5" evidence="5">
    <location>
        <begin position="11"/>
        <end position="65"/>
    </location>
</feature>
<feature type="repeat" description="ANK" evidence="3">
    <location>
        <begin position="428"/>
        <end position="460"/>
    </location>
</feature>
<sequence length="1221" mass="136338">MEHKTRPRIPEADWESHKSTIHRLYVMENKPLTACGGLMDIMSGRYGFSASKSQYETRLKKWGFRTYSKGAVIATPRVSDYISLPQGEGIDSCSSSKPSQLTRRRRGMQRPQKKRKGNDQNPNNPSHNRHNGNTTLAMQQTTAPQHGRHVSPLLSISATNYNNYPPFSTAEIPTRVSPISHEHHVSSFMDNASGIFTFSDQFNEFDVPWGNLANNTYGFNAPEPEYLAWLSKPSDALEILLDDLNVDELVHADVDLSVAAPSSWKMTTQDFFKVPDFSASVIQVLKKMLPVAEPTFQSNWLSKDIIVDFPADKFCHSDQLQLLRKQSVDIQAFHMILHRLVDDEDAISALRTPRTNADRLLQAGVEYIFALGPQLLGKLLDRTPYPYDTALQQGLFCAAIEMGAYRALRAILARGFEHNRIFNFGRSQNRYPLEQSCLRYSVDITRILLESGADPNKESSGHILTYLVRPREEEAVAAKQILGLLIKHGMEIRPAAAQPIFQDSEPEMLLVMAVPTFSHTFEGMILSGAFARVLNYTFSDDSWLPKIRNILEYDYGDQVRKSEEWNEAMTRSLSAAALRGKIDAVTLLLHVGARPSIDCFVNAVESNDLEVFRRFLDLDLDPNARNSFDRSRLYSARSNFLFLPSREHTVLSRCIEMKFKEAFQMLRERGFLEKAGKNAHSLRLSLIAASKVGDDTLVQDLLSFQDAGIQAAMVEAIDAAIIGGHESIIKQLLSAGITPNHTSLSLAIQNKNSVLAELLVDLVTFRQRNLETDWEDIVMEAVNWGDVKIIRMVVRAGAALNNLTSFDLGCYMDWPPDEDEEVPYRFDTWNATPLVTAILKGDHEVTEFLLSSGAQLNVHDSYMTEEELYCPTMTVLTACILKNDCTLLWELLRKGADPFDNNAILMATALGKVKTVKLLLHAFTKRYSSGARSYGSEALFWAIYTSNMEMLKVLAPSTDASGMVDVPDMTGDFDLQFEFEGGVRSPLTEAIRVSYLYDDWEGFELLLMQIEDLDAVAFERDGKKMTPLLYAIGLGSLNTVRALIEAGADESLPALWGVKRTPLQAAVEQGNEKIVRFLLERGVDPNEPPAARAGATSLQLAAIKGFVGLASILLDAQADVNAKPAMLDGRTAFEGSAEHGHLEMMLLLIRYGADLLANDQQQFRRASRFAEKNGQQAAKKLSEDLLQAALNHEEALLIESGIVEVSEMTASHFDTLDGFLF</sequence>
<evidence type="ECO:0000256" key="1">
    <source>
        <dbReference type="ARBA" id="ARBA00022737"/>
    </source>
</evidence>
<evidence type="ECO:0000256" key="3">
    <source>
        <dbReference type="PROSITE-ProRule" id="PRU00023"/>
    </source>
</evidence>
<dbReference type="Proteomes" id="UP000813461">
    <property type="component" value="Unassembled WGS sequence"/>
</dbReference>
<proteinExistence type="predicted"/>
<dbReference type="OrthoDB" id="539213at2759"/>
<evidence type="ECO:0000256" key="4">
    <source>
        <dbReference type="SAM" id="MobiDB-lite"/>
    </source>
</evidence>
<protein>
    <submittedName>
        <fullName evidence="6">Ankyrin repeat-containing domain protein</fullName>
    </submittedName>
</protein>
<feature type="compositionally biased region" description="Polar residues" evidence="4">
    <location>
        <begin position="119"/>
        <end position="133"/>
    </location>
</feature>
<feature type="compositionally biased region" description="Polar residues" evidence="4">
    <location>
        <begin position="92"/>
        <end position="101"/>
    </location>
</feature>
<feature type="repeat" description="ANK" evidence="3">
    <location>
        <begin position="1023"/>
        <end position="1049"/>
    </location>
</feature>
<evidence type="ECO:0000313" key="6">
    <source>
        <dbReference type="EMBL" id="KAH7067905.1"/>
    </source>
</evidence>
<dbReference type="PANTHER" id="PTHR24198:SF165">
    <property type="entry name" value="ANKYRIN REPEAT-CONTAINING PROTEIN-RELATED"/>
    <property type="match status" value="1"/>
</dbReference>
<evidence type="ECO:0000256" key="2">
    <source>
        <dbReference type="ARBA" id="ARBA00023043"/>
    </source>
</evidence>